<comment type="caution">
    <text evidence="2">The sequence shown here is derived from an EMBL/GenBank/DDBJ whole genome shotgun (WGS) entry which is preliminary data.</text>
</comment>
<sequence>MHDATPWNNCEPRNALPIAPPLALTGEKFAPEPRKESDNYFTHFQVQNISTPRFEMLSSELQRLGGPLDRVHHPGNSARCASHRQQPQYVCRVASLSGSLPVPGLHRPWWRPLLVPTGSN</sequence>
<feature type="region of interest" description="Disordered" evidence="1">
    <location>
        <begin position="1"/>
        <end position="37"/>
    </location>
</feature>
<reference evidence="3" key="1">
    <citation type="submission" date="2024-06" db="EMBL/GenBank/DDBJ databases">
        <title>Multi-omics analyses provide insights into the biosynthesis of the anticancer antibiotic pleurotin in Hohenbuehelia grisea.</title>
        <authorList>
            <person name="Weaver J.A."/>
            <person name="Alberti F."/>
        </authorList>
    </citation>
    <scope>NUCLEOTIDE SEQUENCE [LARGE SCALE GENOMIC DNA]</scope>
    <source>
        <strain evidence="3">T-177</strain>
    </source>
</reference>
<protein>
    <submittedName>
        <fullName evidence="2">Uncharacterized protein</fullName>
    </submittedName>
</protein>
<keyword evidence="3" id="KW-1185">Reference proteome</keyword>
<organism evidence="2 3">
    <name type="scientific">Hohenbuehelia grisea</name>
    <dbReference type="NCBI Taxonomy" id="104357"/>
    <lineage>
        <taxon>Eukaryota</taxon>
        <taxon>Fungi</taxon>
        <taxon>Dikarya</taxon>
        <taxon>Basidiomycota</taxon>
        <taxon>Agaricomycotina</taxon>
        <taxon>Agaricomycetes</taxon>
        <taxon>Agaricomycetidae</taxon>
        <taxon>Agaricales</taxon>
        <taxon>Pleurotineae</taxon>
        <taxon>Pleurotaceae</taxon>
        <taxon>Hohenbuehelia</taxon>
    </lineage>
</organism>
<gene>
    <name evidence="2" type="ORF">HGRIS_003914</name>
</gene>
<accession>A0ABR3JII1</accession>
<evidence type="ECO:0000313" key="2">
    <source>
        <dbReference type="EMBL" id="KAL0954986.1"/>
    </source>
</evidence>
<dbReference type="Proteomes" id="UP001556367">
    <property type="component" value="Unassembled WGS sequence"/>
</dbReference>
<evidence type="ECO:0000256" key="1">
    <source>
        <dbReference type="SAM" id="MobiDB-lite"/>
    </source>
</evidence>
<proteinExistence type="predicted"/>
<evidence type="ECO:0000313" key="3">
    <source>
        <dbReference type="Proteomes" id="UP001556367"/>
    </source>
</evidence>
<dbReference type="EMBL" id="JASNQZ010000007">
    <property type="protein sequence ID" value="KAL0954986.1"/>
    <property type="molecule type" value="Genomic_DNA"/>
</dbReference>
<name>A0ABR3JII1_9AGAR</name>